<dbReference type="Proteomes" id="UP000242164">
    <property type="component" value="Unassembled WGS sequence"/>
</dbReference>
<evidence type="ECO:0000259" key="2">
    <source>
        <dbReference type="Pfam" id="PF03703"/>
    </source>
</evidence>
<name>A0AAX2CE30_9BACI</name>
<dbReference type="PIRSF" id="PIRSF026631">
    <property type="entry name" value="UCP026631"/>
    <property type="match status" value="1"/>
</dbReference>
<sequence length="476" mass="54779">MYKRQHPITILSELKISHLLPGIIPLISLKGKFPFWYMVPIAVFVGTIIFSVIHWYYKVYGVKDHVLHIKHGMFVKKESYLNKDRVQTIHTSSHILYQLLGLTKLKIEAAGGGEEPEVSLAGITTQEAKELIALLNAETSTKRIDVVVQEEANSSEYKLTWKEIIFASITSGEFGLVFSILLFIFSKMHDYAPEWMVDKLKKYVMGFDFSISIWIYGAVVLFVLSWILSTIRYALKHANFTIVRNRNEIRVSQGLLEKKEVVLKTHRIQGITVKETLLREWLGYCSIHAEVIQNVEKEETSVTLHPLMKKAHVSGLLEHLELPYRLEINVIKLPKAALRRYLIGWWIVFLVVTIPIAGASIYFEKYFALLTFIPLFALFTWLGYRSFTAGGYALDDEQLTIVSRTIGKHTGLIRRRHIQSFSKTQTFFQRKDQLCSMTFTVASSVGGHHYKLEHTTMKDAEAMQDWFKKSKKITLS</sequence>
<feature type="domain" description="YdbS-like PH" evidence="2">
    <location>
        <begin position="388"/>
        <end position="466"/>
    </location>
</feature>
<keyword evidence="1" id="KW-1133">Transmembrane helix</keyword>
<keyword evidence="1" id="KW-0472">Membrane</keyword>
<protein>
    <submittedName>
        <fullName evidence="3">Membrane-flanked domain</fullName>
    </submittedName>
</protein>
<feature type="transmembrane region" description="Helical" evidence="1">
    <location>
        <begin position="164"/>
        <end position="185"/>
    </location>
</feature>
<dbReference type="Pfam" id="PF03703">
    <property type="entry name" value="bPH_2"/>
    <property type="match status" value="3"/>
</dbReference>
<feature type="domain" description="YdbS-like PH" evidence="2">
    <location>
        <begin position="239"/>
        <end position="314"/>
    </location>
</feature>
<gene>
    <name evidence="3" type="ORF">BCB44BAC_00926</name>
</gene>
<evidence type="ECO:0000256" key="1">
    <source>
        <dbReference type="SAM" id="Phobius"/>
    </source>
</evidence>
<dbReference type="RefSeq" id="WP_011983911.1">
    <property type="nucleotide sequence ID" value="NZ_CP024096.1"/>
</dbReference>
<dbReference type="PANTHER" id="PTHR34473">
    <property type="entry name" value="UPF0699 TRANSMEMBRANE PROTEIN YDBS"/>
    <property type="match status" value="1"/>
</dbReference>
<feature type="transmembrane region" description="Helical" evidence="1">
    <location>
        <begin position="366"/>
        <end position="384"/>
    </location>
</feature>
<feature type="domain" description="YdbS-like PH" evidence="2">
    <location>
        <begin position="56"/>
        <end position="133"/>
    </location>
</feature>
<dbReference type="PANTHER" id="PTHR34473:SF2">
    <property type="entry name" value="UPF0699 TRANSMEMBRANE PROTEIN YDBT"/>
    <property type="match status" value="1"/>
</dbReference>
<keyword evidence="1" id="KW-0812">Transmembrane</keyword>
<accession>A0AAX2CE30</accession>
<organism evidence="3 4">
    <name type="scientific">Bacillus cytotoxicus</name>
    <dbReference type="NCBI Taxonomy" id="580165"/>
    <lineage>
        <taxon>Bacteria</taxon>
        <taxon>Bacillati</taxon>
        <taxon>Bacillota</taxon>
        <taxon>Bacilli</taxon>
        <taxon>Bacillales</taxon>
        <taxon>Bacillaceae</taxon>
        <taxon>Bacillus</taxon>
        <taxon>Bacillus cereus group</taxon>
    </lineage>
</organism>
<proteinExistence type="predicted"/>
<feature type="transmembrane region" description="Helical" evidence="1">
    <location>
        <begin position="205"/>
        <end position="228"/>
    </location>
</feature>
<dbReference type="InterPro" id="IPR005182">
    <property type="entry name" value="YdbS-like_PH"/>
</dbReference>
<comment type="caution">
    <text evidence="3">The sequence shown here is derived from an EMBL/GenBank/DDBJ whole genome shotgun (WGS) entry which is preliminary data.</text>
</comment>
<dbReference type="GeneID" id="33896186"/>
<evidence type="ECO:0000313" key="3">
    <source>
        <dbReference type="EMBL" id="SCL86408.1"/>
    </source>
</evidence>
<dbReference type="AlphaFoldDB" id="A0AAX2CE30"/>
<feature type="transmembrane region" description="Helical" evidence="1">
    <location>
        <begin position="35"/>
        <end position="57"/>
    </location>
</feature>
<reference evidence="3 4" key="1">
    <citation type="submission" date="2016-08" db="EMBL/GenBank/DDBJ databases">
        <authorList>
            <person name="Loux V."/>
            <person name="Rue O."/>
        </authorList>
    </citation>
    <scope>NUCLEOTIDE SEQUENCE [LARGE SCALE GENOMIC DNA]</scope>
    <source>
        <strain evidence="3 4">AFSSA_08CEB44bac</strain>
    </source>
</reference>
<feature type="transmembrane region" description="Helical" evidence="1">
    <location>
        <begin position="341"/>
        <end position="360"/>
    </location>
</feature>
<dbReference type="InterPro" id="IPR014529">
    <property type="entry name" value="UCP026631"/>
</dbReference>
<dbReference type="EMBL" id="FMIK01000018">
    <property type="protein sequence ID" value="SCL86408.1"/>
    <property type="molecule type" value="Genomic_DNA"/>
</dbReference>
<evidence type="ECO:0000313" key="4">
    <source>
        <dbReference type="Proteomes" id="UP000242164"/>
    </source>
</evidence>